<protein>
    <submittedName>
        <fullName evidence="1">Uncharacterized protein</fullName>
    </submittedName>
</protein>
<organism evidence="1 2">
    <name type="scientific">Carpediemonas membranifera</name>
    <dbReference type="NCBI Taxonomy" id="201153"/>
    <lineage>
        <taxon>Eukaryota</taxon>
        <taxon>Metamonada</taxon>
        <taxon>Carpediemonas-like organisms</taxon>
        <taxon>Carpediemonas</taxon>
    </lineage>
</organism>
<dbReference type="EMBL" id="JAHDYR010000039">
    <property type="protein sequence ID" value="KAG9392094.1"/>
    <property type="molecule type" value="Genomic_DNA"/>
</dbReference>
<reference evidence="1" key="1">
    <citation type="submission" date="2021-05" db="EMBL/GenBank/DDBJ databases">
        <title>A free-living protist that lacks canonical eukaryotic 1 DNA replication and segregation systems.</title>
        <authorList>
            <person name="Salas-Leiva D.E."/>
            <person name="Tromer E.C."/>
            <person name="Curtis B.A."/>
            <person name="Jerlstrom-Hultqvist J."/>
            <person name="Kolisko M."/>
            <person name="Yi Z."/>
            <person name="Salas-Leiva J.S."/>
            <person name="Gallot-Lavallee L."/>
            <person name="Kops G.J.P.L."/>
            <person name="Archibald J.M."/>
            <person name="Simpson A.G.B."/>
            <person name="Roger A.J."/>
        </authorList>
    </citation>
    <scope>NUCLEOTIDE SEQUENCE</scope>
    <source>
        <strain evidence="1">BICM</strain>
    </source>
</reference>
<proteinExistence type="predicted"/>
<name>A0A8J6DYE6_9EUKA</name>
<dbReference type="GO" id="GO:0005654">
    <property type="term" value="C:nucleoplasm"/>
    <property type="evidence" value="ECO:0007669"/>
    <property type="project" value="TreeGrafter"/>
</dbReference>
<dbReference type="OrthoDB" id="73161at2759"/>
<dbReference type="PANTHER" id="PTHR31239:SF2">
    <property type="entry name" value="NICOLIN-1"/>
    <property type="match status" value="1"/>
</dbReference>
<evidence type="ECO:0000313" key="2">
    <source>
        <dbReference type="Proteomes" id="UP000717585"/>
    </source>
</evidence>
<sequence length="171" mass="19142">MKQLDVAFDGEPVFASKHRPCEIYQDVVIPSGEKPAFIFFEYYYVASVAISFQEKPDTEKFHLACKPITLMQDPHSEADAYGTRIIDATTLTAAFKNTPTVHRLRLHLFQPSPMWASFKLTRVELFTPDVFHVAETHAARVSTTSAHAMHDAMACVAASAQTIRALADARR</sequence>
<evidence type="ECO:0000313" key="1">
    <source>
        <dbReference type="EMBL" id="KAG9392094.1"/>
    </source>
</evidence>
<dbReference type="AlphaFoldDB" id="A0A8J6DYE6"/>
<dbReference type="InterPro" id="IPR040235">
    <property type="entry name" value="Nicolin-1"/>
</dbReference>
<dbReference type="Proteomes" id="UP000717585">
    <property type="component" value="Unassembled WGS sequence"/>
</dbReference>
<accession>A0A8J6DYE6</accession>
<dbReference type="PANTHER" id="PTHR31239">
    <property type="entry name" value="NICOLIN 1"/>
    <property type="match status" value="1"/>
</dbReference>
<gene>
    <name evidence="1" type="ORF">J8273_6686</name>
</gene>
<comment type="caution">
    <text evidence="1">The sequence shown here is derived from an EMBL/GenBank/DDBJ whole genome shotgun (WGS) entry which is preliminary data.</text>
</comment>
<keyword evidence="2" id="KW-1185">Reference proteome</keyword>